<sequence>MKNDTSTVNLDNYVFTMTVKAFQARSSILRRKFIMTA</sequence>
<name>A0A1I7KE98_9BACL</name>
<gene>
    <name evidence="1" type="ORF">SAMN05421543_11568</name>
</gene>
<keyword evidence="2" id="KW-1185">Reference proteome</keyword>
<protein>
    <submittedName>
        <fullName evidence="1">Uncharacterized protein</fullName>
    </submittedName>
</protein>
<dbReference type="STRING" id="392015.SAMN05421543_11568"/>
<dbReference type="AlphaFoldDB" id="A0A1I7KE98"/>
<dbReference type="Proteomes" id="UP000183508">
    <property type="component" value="Unassembled WGS sequence"/>
</dbReference>
<reference evidence="2" key="1">
    <citation type="submission" date="2016-10" db="EMBL/GenBank/DDBJ databases">
        <authorList>
            <person name="Varghese N."/>
        </authorList>
    </citation>
    <scope>NUCLEOTIDE SEQUENCE [LARGE SCALE GENOMIC DNA]</scope>
    <source>
        <strain evidence="2">DSM 17980</strain>
    </source>
</reference>
<evidence type="ECO:0000313" key="1">
    <source>
        <dbReference type="EMBL" id="SFU95715.1"/>
    </source>
</evidence>
<organism evidence="1 2">
    <name type="scientific">Alicyclobacillus macrosporangiidus</name>
    <dbReference type="NCBI Taxonomy" id="392015"/>
    <lineage>
        <taxon>Bacteria</taxon>
        <taxon>Bacillati</taxon>
        <taxon>Bacillota</taxon>
        <taxon>Bacilli</taxon>
        <taxon>Bacillales</taxon>
        <taxon>Alicyclobacillaceae</taxon>
        <taxon>Alicyclobacillus</taxon>
    </lineage>
</organism>
<dbReference type="EMBL" id="FPBV01000015">
    <property type="protein sequence ID" value="SFU95715.1"/>
    <property type="molecule type" value="Genomic_DNA"/>
</dbReference>
<accession>A0A1I7KE98</accession>
<evidence type="ECO:0000313" key="2">
    <source>
        <dbReference type="Proteomes" id="UP000183508"/>
    </source>
</evidence>
<proteinExistence type="predicted"/>